<proteinExistence type="predicted"/>
<keyword evidence="2" id="KW-1185">Reference proteome</keyword>
<name>A0AAD6ZSV1_9AGAR</name>
<reference evidence="1" key="1">
    <citation type="submission" date="2023-03" db="EMBL/GenBank/DDBJ databases">
        <title>Massive genome expansion in bonnet fungi (Mycena s.s.) driven by repeated elements and novel gene families across ecological guilds.</title>
        <authorList>
            <consortium name="Lawrence Berkeley National Laboratory"/>
            <person name="Harder C.B."/>
            <person name="Miyauchi S."/>
            <person name="Viragh M."/>
            <person name="Kuo A."/>
            <person name="Thoen E."/>
            <person name="Andreopoulos B."/>
            <person name="Lu D."/>
            <person name="Skrede I."/>
            <person name="Drula E."/>
            <person name="Henrissat B."/>
            <person name="Morin E."/>
            <person name="Kohler A."/>
            <person name="Barry K."/>
            <person name="LaButti K."/>
            <person name="Morin E."/>
            <person name="Salamov A."/>
            <person name="Lipzen A."/>
            <person name="Mereny Z."/>
            <person name="Hegedus B."/>
            <person name="Baldrian P."/>
            <person name="Stursova M."/>
            <person name="Weitz H."/>
            <person name="Taylor A."/>
            <person name="Grigoriev I.V."/>
            <person name="Nagy L.G."/>
            <person name="Martin F."/>
            <person name="Kauserud H."/>
        </authorList>
    </citation>
    <scope>NUCLEOTIDE SEQUENCE</scope>
    <source>
        <strain evidence="1">CBHHK002</strain>
    </source>
</reference>
<protein>
    <submittedName>
        <fullName evidence="1">Uncharacterized protein</fullName>
    </submittedName>
</protein>
<evidence type="ECO:0000313" key="2">
    <source>
        <dbReference type="Proteomes" id="UP001218218"/>
    </source>
</evidence>
<dbReference type="EMBL" id="JARIHO010000031">
    <property type="protein sequence ID" value="KAJ7336223.1"/>
    <property type="molecule type" value="Genomic_DNA"/>
</dbReference>
<gene>
    <name evidence="1" type="ORF">DFH08DRAFT_939283</name>
</gene>
<sequence length="102" mass="11120">MFGSSSSPNPAPEFKADDLVVEDGHIQCPYYGHKIPNEKCKAARAHSTHSAPHKQSMLSNFFGKRKEYAKPTVPPVPKPTISGPSYHLCTLAPLSKPGPHQN</sequence>
<comment type="caution">
    <text evidence="1">The sequence shown here is derived from an EMBL/GenBank/DDBJ whole genome shotgun (WGS) entry which is preliminary data.</text>
</comment>
<accession>A0AAD6ZSV1</accession>
<organism evidence="1 2">
    <name type="scientific">Mycena albidolilacea</name>
    <dbReference type="NCBI Taxonomy" id="1033008"/>
    <lineage>
        <taxon>Eukaryota</taxon>
        <taxon>Fungi</taxon>
        <taxon>Dikarya</taxon>
        <taxon>Basidiomycota</taxon>
        <taxon>Agaricomycotina</taxon>
        <taxon>Agaricomycetes</taxon>
        <taxon>Agaricomycetidae</taxon>
        <taxon>Agaricales</taxon>
        <taxon>Marasmiineae</taxon>
        <taxon>Mycenaceae</taxon>
        <taxon>Mycena</taxon>
    </lineage>
</organism>
<dbReference type="AlphaFoldDB" id="A0AAD6ZSV1"/>
<dbReference type="Proteomes" id="UP001218218">
    <property type="component" value="Unassembled WGS sequence"/>
</dbReference>
<evidence type="ECO:0000313" key="1">
    <source>
        <dbReference type="EMBL" id="KAJ7336223.1"/>
    </source>
</evidence>